<dbReference type="GO" id="GO:0016874">
    <property type="term" value="F:ligase activity"/>
    <property type="evidence" value="ECO:0007669"/>
    <property type="project" value="UniProtKB-KW"/>
</dbReference>
<evidence type="ECO:0000256" key="3">
    <source>
        <dbReference type="ARBA" id="ARBA00023268"/>
    </source>
</evidence>
<feature type="domain" description="Ketoreductase" evidence="4">
    <location>
        <begin position="326"/>
        <end position="483"/>
    </location>
</feature>
<dbReference type="InterPro" id="IPR050091">
    <property type="entry name" value="PKS_NRPS_Biosynth_Enz"/>
</dbReference>
<dbReference type="SUPFAM" id="SSF51735">
    <property type="entry name" value="NAD(P)-binding Rossmann-fold domains"/>
    <property type="match status" value="2"/>
</dbReference>
<dbReference type="Pfam" id="PF08659">
    <property type="entry name" value="KR"/>
    <property type="match status" value="1"/>
</dbReference>
<name>A0A2I2FU12_9EURO</name>
<comment type="caution">
    <text evidence="6">The sequence shown here is derived from an EMBL/GenBank/DDBJ whole genome shotgun (WGS) entry which is preliminary data.</text>
</comment>
<keyword evidence="3" id="KW-0511">Multifunctional enzyme</keyword>
<dbReference type="SUPFAM" id="SSF50129">
    <property type="entry name" value="GroES-like"/>
    <property type="match status" value="1"/>
</dbReference>
<evidence type="ECO:0000313" key="7">
    <source>
        <dbReference type="Proteomes" id="UP000234275"/>
    </source>
</evidence>
<dbReference type="EMBL" id="MSFO01000009">
    <property type="protein sequence ID" value="PLB44091.1"/>
    <property type="molecule type" value="Genomic_DNA"/>
</dbReference>
<dbReference type="Gene3D" id="3.40.50.720">
    <property type="entry name" value="NAD(P)-binding Rossmann-like Domain"/>
    <property type="match status" value="1"/>
</dbReference>
<keyword evidence="7" id="KW-1185">Reference proteome</keyword>
<dbReference type="CDD" id="cd05195">
    <property type="entry name" value="enoyl_red"/>
    <property type="match status" value="1"/>
</dbReference>
<sequence>MEDTRHQENQEDIRDVLLATSALHSNRDLGLESAGFITSVTELGDKHNLQIGDRVFCRSAGSLATHVRVDAKRGIKIPDRLSFEAVGLFSTHATMIRGLVEIGGLDCDDTVLVHSAADAMGIAAIQVALTRGVKPYASVANEEERRFLPSEHGIPESHIFSSLDGSFVAGIMESTRSRGVDAVVNSFSGELLHESWKCVAQGGIMIDLSGKDMADHGKLDMTMIQGNRGFHGIDTAALLSQKPALARRLLETSLKLYTDGLIKPISPVTRFDPGDIKLAFHQFRSNRPIGAVCIQFPVQIRHASERTAPTSSSAGWEGWEDRLPSGWPIAEPARSCSSLDRPLPVLESLARELNEPGCQVQIFPGSVADATTVEFVVRNAAKLIAGMLHLALVLKDEALLEMSFDSWTAATEAKVQGTWNLHHALKDQPLDFFVLLSSIYGVQGNPKQANYAAASTFLDSFVQFRQRQGLPASVIDLGVMQDIGFVSQHPAILENLRRAGARLICENDFFGSLQLAIRASSEPAPAPPSLSTSYASIPLDARGLGLKVQGTSQGGDNTQDAPRDDGDVLRRLVENAKRDPSALDDETAVAQVFASHVVECLKTLLIFGDNSDLDLNLGLAELGVDSLIAIELQSWWIQNFAAHVTIL</sequence>
<evidence type="ECO:0000259" key="4">
    <source>
        <dbReference type="SMART" id="SM00822"/>
    </source>
</evidence>
<dbReference type="Pfam" id="PF13602">
    <property type="entry name" value="ADH_zinc_N_2"/>
    <property type="match status" value="1"/>
</dbReference>
<keyword evidence="1" id="KW-0596">Phosphopantetheine</keyword>
<feature type="domain" description="Enoyl reductase (ER)" evidence="5">
    <location>
        <begin position="1"/>
        <end position="294"/>
    </location>
</feature>
<proteinExistence type="predicted"/>
<dbReference type="GeneID" id="36560197"/>
<dbReference type="GO" id="GO:0044550">
    <property type="term" value="P:secondary metabolite biosynthetic process"/>
    <property type="evidence" value="ECO:0007669"/>
    <property type="project" value="TreeGrafter"/>
</dbReference>
<organism evidence="6 7">
    <name type="scientific">Aspergillus steynii IBT 23096</name>
    <dbReference type="NCBI Taxonomy" id="1392250"/>
    <lineage>
        <taxon>Eukaryota</taxon>
        <taxon>Fungi</taxon>
        <taxon>Dikarya</taxon>
        <taxon>Ascomycota</taxon>
        <taxon>Pezizomycotina</taxon>
        <taxon>Eurotiomycetes</taxon>
        <taxon>Eurotiomycetidae</taxon>
        <taxon>Eurotiales</taxon>
        <taxon>Aspergillaceae</taxon>
        <taxon>Aspergillus</taxon>
        <taxon>Aspergillus subgen. Circumdati</taxon>
    </lineage>
</organism>
<evidence type="ECO:0000259" key="5">
    <source>
        <dbReference type="SMART" id="SM00829"/>
    </source>
</evidence>
<gene>
    <name evidence="6" type="ORF">P170DRAFT_467869</name>
</gene>
<dbReference type="SMART" id="SM00829">
    <property type="entry name" value="PKS_ER"/>
    <property type="match status" value="1"/>
</dbReference>
<evidence type="ECO:0000256" key="2">
    <source>
        <dbReference type="ARBA" id="ARBA00022553"/>
    </source>
</evidence>
<dbReference type="STRING" id="1392250.A0A2I2FU12"/>
<keyword evidence="2" id="KW-0597">Phosphoprotein</keyword>
<dbReference type="RefSeq" id="XP_024699393.1">
    <property type="nucleotide sequence ID" value="XM_024852499.1"/>
</dbReference>
<dbReference type="OrthoDB" id="329835at2759"/>
<accession>A0A2I2FU12</accession>
<evidence type="ECO:0000256" key="1">
    <source>
        <dbReference type="ARBA" id="ARBA00022450"/>
    </source>
</evidence>
<dbReference type="GO" id="GO:0004312">
    <property type="term" value="F:fatty acid synthase activity"/>
    <property type="evidence" value="ECO:0007669"/>
    <property type="project" value="TreeGrafter"/>
</dbReference>
<dbReference type="InterPro" id="IPR013968">
    <property type="entry name" value="PKS_KR"/>
</dbReference>
<dbReference type="InterPro" id="IPR020843">
    <property type="entry name" value="ER"/>
</dbReference>
<dbReference type="PANTHER" id="PTHR43775">
    <property type="entry name" value="FATTY ACID SYNTHASE"/>
    <property type="match status" value="1"/>
</dbReference>
<dbReference type="GO" id="GO:0016491">
    <property type="term" value="F:oxidoreductase activity"/>
    <property type="evidence" value="ECO:0007669"/>
    <property type="project" value="InterPro"/>
</dbReference>
<dbReference type="SMART" id="SM00822">
    <property type="entry name" value="PKS_KR"/>
    <property type="match status" value="1"/>
</dbReference>
<dbReference type="SUPFAM" id="SSF47336">
    <property type="entry name" value="ACP-like"/>
    <property type="match status" value="1"/>
</dbReference>
<dbReference type="VEuPathDB" id="FungiDB:P170DRAFT_467869"/>
<reference evidence="6 7" key="1">
    <citation type="submission" date="2016-12" db="EMBL/GenBank/DDBJ databases">
        <title>The genomes of Aspergillus section Nigri reveals drivers in fungal speciation.</title>
        <authorList>
            <consortium name="DOE Joint Genome Institute"/>
            <person name="Vesth T.C."/>
            <person name="Nybo J."/>
            <person name="Theobald S."/>
            <person name="Brandl J."/>
            <person name="Frisvad J.C."/>
            <person name="Nielsen K.F."/>
            <person name="Lyhne E.K."/>
            <person name="Kogle M.E."/>
            <person name="Kuo A."/>
            <person name="Riley R."/>
            <person name="Clum A."/>
            <person name="Nolan M."/>
            <person name="Lipzen A."/>
            <person name="Salamov A."/>
            <person name="Henrissat B."/>
            <person name="Wiebenga A."/>
            <person name="De Vries R.P."/>
            <person name="Grigoriev I.V."/>
            <person name="Mortensen U.H."/>
            <person name="Andersen M.R."/>
            <person name="Baker S.E."/>
        </authorList>
    </citation>
    <scope>NUCLEOTIDE SEQUENCE [LARGE SCALE GENOMIC DNA]</scope>
    <source>
        <strain evidence="6 7">IBT 23096</strain>
    </source>
</reference>
<dbReference type="GO" id="GO:0006633">
    <property type="term" value="P:fatty acid biosynthetic process"/>
    <property type="evidence" value="ECO:0007669"/>
    <property type="project" value="TreeGrafter"/>
</dbReference>
<dbReference type="InterPro" id="IPR011032">
    <property type="entry name" value="GroES-like_sf"/>
</dbReference>
<dbReference type="InterPro" id="IPR036736">
    <property type="entry name" value="ACP-like_sf"/>
</dbReference>
<dbReference type="PANTHER" id="PTHR43775:SF37">
    <property type="entry name" value="SI:DKEY-61P9.11"/>
    <property type="match status" value="1"/>
</dbReference>
<evidence type="ECO:0000313" key="6">
    <source>
        <dbReference type="EMBL" id="PLB44091.1"/>
    </source>
</evidence>
<dbReference type="AlphaFoldDB" id="A0A2I2FU12"/>
<dbReference type="InterPro" id="IPR057326">
    <property type="entry name" value="KR_dom"/>
</dbReference>
<protein>
    <submittedName>
        <fullName evidence="6">KR-domain-containing protein</fullName>
    </submittedName>
</protein>
<dbReference type="Proteomes" id="UP000234275">
    <property type="component" value="Unassembled WGS sequence"/>
</dbReference>
<dbReference type="Gene3D" id="3.90.180.10">
    <property type="entry name" value="Medium-chain alcohol dehydrogenases, catalytic domain"/>
    <property type="match status" value="1"/>
</dbReference>
<dbReference type="InterPro" id="IPR036291">
    <property type="entry name" value="NAD(P)-bd_dom_sf"/>
</dbReference>